<gene>
    <name evidence="1" type="ORF">FHU31_002480</name>
</gene>
<dbReference type="AlphaFoldDB" id="A0A7X5TZC7"/>
<protein>
    <recommendedName>
        <fullName evidence="3">WD40-like Beta Propeller Repeat</fullName>
    </recommendedName>
</protein>
<name>A0A7X5TZC7_9MYCO</name>
<accession>A0A7X5TZC7</accession>
<dbReference type="RefSeq" id="WP_167158634.1">
    <property type="nucleotide sequence ID" value="NZ_JAANOW010000001.1"/>
</dbReference>
<keyword evidence="2" id="KW-1185">Reference proteome</keyword>
<dbReference type="InterPro" id="IPR011042">
    <property type="entry name" value="6-blade_b-propeller_TolB-like"/>
</dbReference>
<organism evidence="1 2">
    <name type="scientific">Mycolicibacterium fluoranthenivorans</name>
    <dbReference type="NCBI Taxonomy" id="258505"/>
    <lineage>
        <taxon>Bacteria</taxon>
        <taxon>Bacillati</taxon>
        <taxon>Actinomycetota</taxon>
        <taxon>Actinomycetes</taxon>
        <taxon>Mycobacteriales</taxon>
        <taxon>Mycobacteriaceae</taxon>
        <taxon>Mycolicibacterium</taxon>
    </lineage>
</organism>
<proteinExistence type="predicted"/>
<sequence length="637" mass="68244">MVAHSPHRVVIGAMAAWSILALGSVISAPQALPAPAGAPPPASPALEPFSVEKVIQFQLPSGVTANTADLSPDAQHLLVEVVVDGKTQVASTNLDGADYQCISCGTATNATKVLALEDSKRIWYADTSGQQSTDDPGSGGTGSINYSLLECSPSIYDCRQKSNTKVKFPSDKRNLPAQNREAKPDPFGEYVTWNEVSAIEGTRMSIAKLAKTDKGYELTDQRVFSPPWVKKSDFAADRENAMRFYEGASWHEGGRILKYQETSTGLNYDIYLLDTATGERRQLTTDLDYNEAADIAPDGRTVYFTSARGLDRMDVFTALQRPSLIDSGAFGQIARVSLWNNRRCMNEPWMMQMDPGQQLGGYSGQPIIIDPAWTVRGWSWFPDSTRAVINEQERPADSQGPGAPDTPWRTSIVRFSTRNATAPMSPVHQNPAAIAKWSVPIKDFNPMMGRQAPLKVLKGKKSGTATIQYLGAYAIGSYAVAYKNYSDDGKTFIDGTERIVVPYAAASAEWSADLTSKGERSGYLKGNITIGAQNKYSGEVTSEINGKRYSGIPTQGDCPSPGMPALAVSASDGGVQVTATVSEDANPRPVRGAKVTAGSASATTDDRGFARIAVPAGTTVNAQADGFKATSTEVAGS</sequence>
<dbReference type="Proteomes" id="UP000547444">
    <property type="component" value="Unassembled WGS sequence"/>
</dbReference>
<reference evidence="1 2" key="1">
    <citation type="submission" date="2020-03" db="EMBL/GenBank/DDBJ databases">
        <title>Sequencing the genomes of 1000 actinobacteria strains.</title>
        <authorList>
            <person name="Klenk H.-P."/>
        </authorList>
    </citation>
    <scope>NUCLEOTIDE SEQUENCE [LARGE SCALE GENOMIC DNA]</scope>
    <source>
        <strain evidence="1 2">DSM 44556</strain>
    </source>
</reference>
<evidence type="ECO:0000313" key="1">
    <source>
        <dbReference type="EMBL" id="NIH95524.1"/>
    </source>
</evidence>
<evidence type="ECO:0000313" key="2">
    <source>
        <dbReference type="Proteomes" id="UP000547444"/>
    </source>
</evidence>
<dbReference type="Gene3D" id="2.120.10.30">
    <property type="entry name" value="TolB, C-terminal domain"/>
    <property type="match status" value="1"/>
</dbReference>
<dbReference type="SUPFAM" id="SSF82171">
    <property type="entry name" value="DPP6 N-terminal domain-like"/>
    <property type="match status" value="1"/>
</dbReference>
<comment type="caution">
    <text evidence="1">The sequence shown here is derived from an EMBL/GenBank/DDBJ whole genome shotgun (WGS) entry which is preliminary data.</text>
</comment>
<dbReference type="EMBL" id="JAANOW010000001">
    <property type="protein sequence ID" value="NIH95524.1"/>
    <property type="molecule type" value="Genomic_DNA"/>
</dbReference>
<evidence type="ECO:0008006" key="3">
    <source>
        <dbReference type="Google" id="ProtNLM"/>
    </source>
</evidence>